<keyword evidence="8" id="KW-1185">Reference proteome</keyword>
<feature type="site" description="Lowers pKa of active site Tyr" evidence="3">
    <location>
        <position position="80"/>
    </location>
</feature>
<accession>U1FI83</accession>
<organism evidence="5 7">
    <name type="scientific">Treponema socranskii subsp. socranskii VPI DR56BR1116 = ATCC 35536</name>
    <dbReference type="NCBI Taxonomy" id="1125725"/>
    <lineage>
        <taxon>Bacteria</taxon>
        <taxon>Pseudomonadati</taxon>
        <taxon>Spirochaetota</taxon>
        <taxon>Spirochaetia</taxon>
        <taxon>Spirochaetales</taxon>
        <taxon>Treponemataceae</taxon>
        <taxon>Treponema</taxon>
    </lineage>
</organism>
<dbReference type="Pfam" id="PF00248">
    <property type="entry name" value="Aldo_ket_red"/>
    <property type="match status" value="1"/>
</dbReference>
<dbReference type="InterPro" id="IPR023210">
    <property type="entry name" value="NADP_OxRdtase_dom"/>
</dbReference>
<reference evidence="7 8" key="1">
    <citation type="submission" date="2013-08" db="EMBL/GenBank/DDBJ databases">
        <authorList>
            <person name="Durkin A.S."/>
            <person name="Haft D.R."/>
            <person name="McCorrison J."/>
            <person name="Torralba M."/>
            <person name="Gillis M."/>
            <person name="Haft D.H."/>
            <person name="Methe B."/>
            <person name="Sutton G."/>
            <person name="Nelson K.E."/>
        </authorList>
    </citation>
    <scope>NUCLEOTIDE SEQUENCE [LARGE SCALE GENOMIC DNA]</scope>
    <source>
        <strain evidence="6 8">ATCC 35536</strain>
        <strain evidence="5 7">VPI DR56BR1116</strain>
    </source>
</reference>
<protein>
    <submittedName>
        <fullName evidence="5">Oxidoreductase, aldo/keto reductase family protein</fullName>
    </submittedName>
</protein>
<evidence type="ECO:0000256" key="1">
    <source>
        <dbReference type="PIRSR" id="PIRSR000097-1"/>
    </source>
</evidence>
<comment type="caution">
    <text evidence="5">The sequence shown here is derived from an EMBL/GenBank/DDBJ whole genome shotgun (WGS) entry which is preliminary data.</text>
</comment>
<dbReference type="GO" id="GO:0016491">
    <property type="term" value="F:oxidoreductase activity"/>
    <property type="evidence" value="ECO:0007669"/>
    <property type="project" value="InterPro"/>
</dbReference>
<evidence type="ECO:0000256" key="2">
    <source>
        <dbReference type="PIRSR" id="PIRSR000097-2"/>
    </source>
</evidence>
<dbReference type="EMBL" id="AUZJ01000069">
    <property type="protein sequence ID" value="ERF59463.1"/>
    <property type="molecule type" value="Genomic_DNA"/>
</dbReference>
<dbReference type="PRINTS" id="PR00069">
    <property type="entry name" value="ALDKETRDTASE"/>
</dbReference>
<evidence type="ECO:0000313" key="5">
    <source>
        <dbReference type="EMBL" id="ERF59463.1"/>
    </source>
</evidence>
<dbReference type="PANTHER" id="PTHR43638">
    <property type="entry name" value="OXIDOREDUCTASE, ALDO/KETO REDUCTASE FAMILY PROTEIN"/>
    <property type="match status" value="1"/>
</dbReference>
<evidence type="ECO:0000313" key="8">
    <source>
        <dbReference type="Proteomes" id="UP000016646"/>
    </source>
</evidence>
<evidence type="ECO:0000256" key="3">
    <source>
        <dbReference type="PIRSR" id="PIRSR000097-3"/>
    </source>
</evidence>
<dbReference type="AlphaFoldDB" id="U1FI83"/>
<proteinExistence type="predicted"/>
<feature type="domain" description="NADP-dependent oxidoreductase" evidence="4">
    <location>
        <begin position="16"/>
        <end position="270"/>
    </location>
</feature>
<dbReference type="CDD" id="cd19138">
    <property type="entry name" value="AKR_YeaE"/>
    <property type="match status" value="1"/>
</dbReference>
<evidence type="ECO:0000259" key="4">
    <source>
        <dbReference type="Pfam" id="PF00248"/>
    </source>
</evidence>
<dbReference type="PATRIC" id="fig|1125725.3.peg.2596"/>
<dbReference type="eggNOG" id="COG0656">
    <property type="taxonomic scope" value="Bacteria"/>
</dbReference>
<dbReference type="RefSeq" id="WP_021331541.1">
    <property type="nucleotide sequence ID" value="NZ_AUZJ01000069.1"/>
</dbReference>
<evidence type="ECO:0000313" key="7">
    <source>
        <dbReference type="Proteomes" id="UP000016412"/>
    </source>
</evidence>
<name>U1FI83_TRESO</name>
<sequence>MNHKVKLSNGAVVPAIGQGTWYIGETPSKRAQEIDAIRAGIEAGMTLVDTAEMYGSGLSEKLVGEAISSTDRKKLFIVSKVLPSNAGKKNMEHSCDATLERLGTDYLDLYLYHWRGSVPLAETVACLEELKAKGKIRAWGVSNFDTSDMEELFALPSGKNCAVNQVLYHLGSRGIEFDLLPWMRRHGVALMAYCPLAQAGTLRRGLFENETVAAVAEKHDCDVTQVLLSWCIRDGSTIAIPRSSKKEHTLLNAGADALMLDEEDFINLDKAFPPPSHKMPLDVE</sequence>
<evidence type="ECO:0000313" key="6">
    <source>
        <dbReference type="EMBL" id="ERK04872.1"/>
    </source>
</evidence>
<dbReference type="Proteomes" id="UP000016646">
    <property type="component" value="Unassembled WGS sequence"/>
</dbReference>
<dbReference type="Gene3D" id="3.20.20.100">
    <property type="entry name" value="NADP-dependent oxidoreductase domain"/>
    <property type="match status" value="1"/>
</dbReference>
<dbReference type="STRING" id="1125725.HMPREF1325_1459"/>
<feature type="active site" description="Proton donor" evidence="1">
    <location>
        <position position="54"/>
    </location>
</feature>
<feature type="binding site" evidence="2">
    <location>
        <position position="113"/>
    </location>
    <ligand>
        <name>substrate</name>
    </ligand>
</feature>
<dbReference type="OrthoDB" id="9804790at2"/>
<gene>
    <name evidence="6" type="ORF">HMPREF0860_0952</name>
    <name evidence="5" type="ORF">HMPREF1325_1459</name>
</gene>
<dbReference type="InterPro" id="IPR020471">
    <property type="entry name" value="AKR"/>
</dbReference>
<dbReference type="PANTHER" id="PTHR43638:SF3">
    <property type="entry name" value="ALDEHYDE REDUCTASE"/>
    <property type="match status" value="1"/>
</dbReference>
<dbReference type="EMBL" id="AVQI01000009">
    <property type="protein sequence ID" value="ERK04872.1"/>
    <property type="molecule type" value="Genomic_DNA"/>
</dbReference>
<dbReference type="Proteomes" id="UP000016412">
    <property type="component" value="Unassembled WGS sequence"/>
</dbReference>
<dbReference type="SUPFAM" id="SSF51430">
    <property type="entry name" value="NAD(P)-linked oxidoreductase"/>
    <property type="match status" value="1"/>
</dbReference>
<dbReference type="PIRSF" id="PIRSF000097">
    <property type="entry name" value="AKR"/>
    <property type="match status" value="1"/>
</dbReference>
<dbReference type="InterPro" id="IPR036812">
    <property type="entry name" value="NAD(P)_OxRdtase_dom_sf"/>
</dbReference>